<evidence type="ECO:0000313" key="2">
    <source>
        <dbReference type="EMBL" id="KAL0449567.1"/>
    </source>
</evidence>
<name>A0AAW2X9T4_9LAMI</name>
<protein>
    <recommendedName>
        <fullName evidence="3">Retrotransposon gag domain-containing protein</fullName>
    </recommendedName>
</protein>
<organism evidence="2">
    <name type="scientific">Sesamum latifolium</name>
    <dbReference type="NCBI Taxonomy" id="2727402"/>
    <lineage>
        <taxon>Eukaryota</taxon>
        <taxon>Viridiplantae</taxon>
        <taxon>Streptophyta</taxon>
        <taxon>Embryophyta</taxon>
        <taxon>Tracheophyta</taxon>
        <taxon>Spermatophyta</taxon>
        <taxon>Magnoliopsida</taxon>
        <taxon>eudicotyledons</taxon>
        <taxon>Gunneridae</taxon>
        <taxon>Pentapetalae</taxon>
        <taxon>asterids</taxon>
        <taxon>lamiids</taxon>
        <taxon>Lamiales</taxon>
        <taxon>Pedaliaceae</taxon>
        <taxon>Sesamum</taxon>
    </lineage>
</organism>
<proteinExistence type="predicted"/>
<feature type="region of interest" description="Disordered" evidence="1">
    <location>
        <begin position="46"/>
        <end position="69"/>
    </location>
</feature>
<evidence type="ECO:0000256" key="1">
    <source>
        <dbReference type="SAM" id="MobiDB-lite"/>
    </source>
</evidence>
<comment type="caution">
    <text evidence="2">The sequence shown here is derived from an EMBL/GenBank/DDBJ whole genome shotgun (WGS) entry which is preliminary data.</text>
</comment>
<dbReference type="EMBL" id="JACGWN010000005">
    <property type="protein sequence ID" value="KAL0449567.1"/>
    <property type="molecule type" value="Genomic_DNA"/>
</dbReference>
<reference evidence="2" key="2">
    <citation type="journal article" date="2024" name="Plant">
        <title>Genomic evolution and insights into agronomic trait innovations of Sesamum species.</title>
        <authorList>
            <person name="Miao H."/>
            <person name="Wang L."/>
            <person name="Qu L."/>
            <person name="Liu H."/>
            <person name="Sun Y."/>
            <person name="Le M."/>
            <person name="Wang Q."/>
            <person name="Wei S."/>
            <person name="Zheng Y."/>
            <person name="Lin W."/>
            <person name="Duan Y."/>
            <person name="Cao H."/>
            <person name="Xiong S."/>
            <person name="Wang X."/>
            <person name="Wei L."/>
            <person name="Li C."/>
            <person name="Ma Q."/>
            <person name="Ju M."/>
            <person name="Zhao R."/>
            <person name="Li G."/>
            <person name="Mu C."/>
            <person name="Tian Q."/>
            <person name="Mei H."/>
            <person name="Zhang T."/>
            <person name="Gao T."/>
            <person name="Zhang H."/>
        </authorList>
    </citation>
    <scope>NUCLEOTIDE SEQUENCE</scope>
    <source>
        <strain evidence="2">KEN1</strain>
    </source>
</reference>
<gene>
    <name evidence="2" type="ORF">Slati_1513100</name>
</gene>
<accession>A0AAW2X9T4</accession>
<evidence type="ECO:0008006" key="3">
    <source>
        <dbReference type="Google" id="ProtNLM"/>
    </source>
</evidence>
<reference evidence="2" key="1">
    <citation type="submission" date="2020-06" db="EMBL/GenBank/DDBJ databases">
        <authorList>
            <person name="Li T."/>
            <person name="Hu X."/>
            <person name="Zhang T."/>
            <person name="Song X."/>
            <person name="Zhang H."/>
            <person name="Dai N."/>
            <person name="Sheng W."/>
            <person name="Hou X."/>
            <person name="Wei L."/>
        </authorList>
    </citation>
    <scope>NUCLEOTIDE SEQUENCE</scope>
    <source>
        <strain evidence="2">KEN1</strain>
        <tissue evidence="2">Leaf</tissue>
    </source>
</reference>
<dbReference type="AlphaFoldDB" id="A0AAW2X9T4"/>
<sequence>MPPKSTQALEEAIISIFEHLAELTTSMDQRHSSLAYVVADLQQQLNHRPSSSTPSPLPPPLPSSSSPSFPAPVPPPILLKPPKLQLLTFDGPNVLDWIFQAEQFFTYYQVPPGHHLDMISFYMHGEALNWFKWMFTNHQLSSWDSFLRSLELRFSPSSFGNHQAILFKLD</sequence>